<name>A0A8S0VQ19_CYCAE</name>
<comment type="caution">
    <text evidence="2">The sequence shown here is derived from an EMBL/GenBank/DDBJ whole genome shotgun (WGS) entry which is preliminary data.</text>
</comment>
<evidence type="ECO:0000313" key="2">
    <source>
        <dbReference type="EMBL" id="CAA7257332.1"/>
    </source>
</evidence>
<sequence>MKDESKSYGNPKTWLLSGLLDKVQAVRRPRSVTKGPSASSIPSSLLNALPPHPVHPMDGFQPDPRRKQVREHGAMTLDITGSVAGVVLVVGPPAKVVIGDLLGILKYDKNLTGPLTHKLPSASLPPYSV</sequence>
<dbReference type="EMBL" id="CACVBS010000001">
    <property type="protein sequence ID" value="CAA7257332.1"/>
    <property type="molecule type" value="Genomic_DNA"/>
</dbReference>
<feature type="region of interest" description="Disordered" evidence="1">
    <location>
        <begin position="28"/>
        <end position="67"/>
    </location>
</feature>
<accession>A0A8S0VQ19</accession>
<reference evidence="2 3" key="1">
    <citation type="submission" date="2020-01" db="EMBL/GenBank/DDBJ databases">
        <authorList>
            <person name="Gupta K D."/>
        </authorList>
    </citation>
    <scope>NUCLEOTIDE SEQUENCE [LARGE SCALE GENOMIC DNA]</scope>
</reference>
<gene>
    <name evidence="2" type="ORF">AAE3_LOCUS112</name>
</gene>
<keyword evidence="3" id="KW-1185">Reference proteome</keyword>
<dbReference type="AlphaFoldDB" id="A0A8S0VQ19"/>
<dbReference type="Proteomes" id="UP000467700">
    <property type="component" value="Unassembled WGS sequence"/>
</dbReference>
<proteinExistence type="predicted"/>
<evidence type="ECO:0000313" key="3">
    <source>
        <dbReference type="Proteomes" id="UP000467700"/>
    </source>
</evidence>
<protein>
    <submittedName>
        <fullName evidence="2">Uncharacterized protein</fullName>
    </submittedName>
</protein>
<organism evidence="2 3">
    <name type="scientific">Cyclocybe aegerita</name>
    <name type="common">Black poplar mushroom</name>
    <name type="synonym">Agrocybe aegerita</name>
    <dbReference type="NCBI Taxonomy" id="1973307"/>
    <lineage>
        <taxon>Eukaryota</taxon>
        <taxon>Fungi</taxon>
        <taxon>Dikarya</taxon>
        <taxon>Basidiomycota</taxon>
        <taxon>Agaricomycotina</taxon>
        <taxon>Agaricomycetes</taxon>
        <taxon>Agaricomycetidae</taxon>
        <taxon>Agaricales</taxon>
        <taxon>Agaricineae</taxon>
        <taxon>Bolbitiaceae</taxon>
        <taxon>Cyclocybe</taxon>
    </lineage>
</organism>
<feature type="compositionally biased region" description="Polar residues" evidence="1">
    <location>
        <begin position="34"/>
        <end position="46"/>
    </location>
</feature>
<evidence type="ECO:0000256" key="1">
    <source>
        <dbReference type="SAM" id="MobiDB-lite"/>
    </source>
</evidence>